<sequence>MNSGGDTPPSAILVVELLEHIFEQVPRSDLLSLCCASRLFNSIAIGTLYRTIELHTSSDVVKCCKTLLNVPGVANVVRHLVITIKERNHPPEPLHGFFPNVHLLDGLYFPPRRNDRTHLHSFYRLVCTALNSASGVTSLDLSGGGIQFETILGGCHFPRLRKLTYDIDLGPEAISFILRHPSIQNLTIRPSHTISPQTIPPMVLRELSSFTGPTELVPMFIPGSRVTEIGIVSSECSDDFDFLAEQMNMSSNPIRILRFTGLMWCLRLAEAVARSLSEIEVLVFTSTMLVERDHSRRPGSFLNQLQCILPSLNRLRRLDVTTTIAAYGLLPQVRDLDDEHLILEKWSDLCPTLTMCALPSDVLWTKGASKWTPDTSNHLGSLWVKSRLLQ</sequence>
<evidence type="ECO:0000259" key="1">
    <source>
        <dbReference type="Pfam" id="PF00646"/>
    </source>
</evidence>
<dbReference type="SUPFAM" id="SSF81383">
    <property type="entry name" value="F-box domain"/>
    <property type="match status" value="1"/>
</dbReference>
<keyword evidence="3" id="KW-1185">Reference proteome</keyword>
<name>A0A067QBR6_9AGAM</name>
<gene>
    <name evidence="2" type="ORF">JAAARDRAFT_187826</name>
</gene>
<evidence type="ECO:0000313" key="3">
    <source>
        <dbReference type="Proteomes" id="UP000027265"/>
    </source>
</evidence>
<evidence type="ECO:0000313" key="2">
    <source>
        <dbReference type="EMBL" id="KDQ64503.1"/>
    </source>
</evidence>
<dbReference type="EMBL" id="KL197709">
    <property type="protein sequence ID" value="KDQ64503.1"/>
    <property type="molecule type" value="Genomic_DNA"/>
</dbReference>
<accession>A0A067QBR6</accession>
<reference evidence="3" key="1">
    <citation type="journal article" date="2014" name="Proc. Natl. Acad. Sci. U.S.A.">
        <title>Extensive sampling of basidiomycete genomes demonstrates inadequacy of the white-rot/brown-rot paradigm for wood decay fungi.</title>
        <authorList>
            <person name="Riley R."/>
            <person name="Salamov A.A."/>
            <person name="Brown D.W."/>
            <person name="Nagy L.G."/>
            <person name="Floudas D."/>
            <person name="Held B.W."/>
            <person name="Levasseur A."/>
            <person name="Lombard V."/>
            <person name="Morin E."/>
            <person name="Otillar R."/>
            <person name="Lindquist E.A."/>
            <person name="Sun H."/>
            <person name="LaButti K.M."/>
            <person name="Schmutz J."/>
            <person name="Jabbour D."/>
            <person name="Luo H."/>
            <person name="Baker S.E."/>
            <person name="Pisabarro A.G."/>
            <person name="Walton J.D."/>
            <person name="Blanchette R.A."/>
            <person name="Henrissat B."/>
            <person name="Martin F."/>
            <person name="Cullen D."/>
            <person name="Hibbett D.S."/>
            <person name="Grigoriev I.V."/>
        </authorList>
    </citation>
    <scope>NUCLEOTIDE SEQUENCE [LARGE SCALE GENOMIC DNA]</scope>
    <source>
        <strain evidence="3">MUCL 33604</strain>
    </source>
</reference>
<dbReference type="InterPro" id="IPR001810">
    <property type="entry name" value="F-box_dom"/>
</dbReference>
<dbReference type="Proteomes" id="UP000027265">
    <property type="component" value="Unassembled WGS sequence"/>
</dbReference>
<dbReference type="InParanoid" id="A0A067QBR6"/>
<protein>
    <recommendedName>
        <fullName evidence="1">F-box domain-containing protein</fullName>
    </recommendedName>
</protein>
<organism evidence="2 3">
    <name type="scientific">Jaapia argillacea MUCL 33604</name>
    <dbReference type="NCBI Taxonomy" id="933084"/>
    <lineage>
        <taxon>Eukaryota</taxon>
        <taxon>Fungi</taxon>
        <taxon>Dikarya</taxon>
        <taxon>Basidiomycota</taxon>
        <taxon>Agaricomycotina</taxon>
        <taxon>Agaricomycetes</taxon>
        <taxon>Agaricomycetidae</taxon>
        <taxon>Jaapiales</taxon>
        <taxon>Jaapiaceae</taxon>
        <taxon>Jaapia</taxon>
    </lineage>
</organism>
<proteinExistence type="predicted"/>
<dbReference type="Pfam" id="PF00646">
    <property type="entry name" value="F-box"/>
    <property type="match status" value="1"/>
</dbReference>
<dbReference type="HOGENOM" id="CLU_048772_0_0_1"/>
<dbReference type="OrthoDB" id="2745253at2759"/>
<dbReference type="InterPro" id="IPR036047">
    <property type="entry name" value="F-box-like_dom_sf"/>
</dbReference>
<dbReference type="AlphaFoldDB" id="A0A067QBR6"/>
<feature type="domain" description="F-box" evidence="1">
    <location>
        <begin position="15"/>
        <end position="43"/>
    </location>
</feature>